<dbReference type="Proteomes" id="UP000249402">
    <property type="component" value="Unassembled WGS sequence"/>
</dbReference>
<dbReference type="GO" id="GO:0016491">
    <property type="term" value="F:oxidoreductase activity"/>
    <property type="evidence" value="ECO:0007669"/>
    <property type="project" value="UniProtKB-KW"/>
</dbReference>
<dbReference type="Pfam" id="PF05368">
    <property type="entry name" value="NmrA"/>
    <property type="match status" value="1"/>
</dbReference>
<sequence length="309" mass="34630">MTTIAVAGGTGGVGKTIVETLLQEPKFRVVVLTRGSPKENLVLSRTQQMQINYDDIDSVAQTLEKHEIHTIISAIGIYSDETSQCQLNLIHAAEKSSATRRFVPSEYSFIQTQDLLSADPSVKYWLDAAELLQKSGLKYTRVTPGIFMDYWGMPRAHTNLQPYVIGIDVANCWAGIPGDGNDKLSVTYSYDMAAFIVKLLDLEEWPEFSVFVGDEVTYNQLLKLAEQIRGKSFEVVYDSAEKIKEGQVTVPPFHPGMSEEEVRETTVLVSRLTIAGAFDLPKERMNTKFPDLKPVKLKEFLIDAWRDQA</sequence>
<dbReference type="InterPro" id="IPR051609">
    <property type="entry name" value="NmrA/Isoflavone_reductase-like"/>
</dbReference>
<feature type="domain" description="NmrA-like" evidence="4">
    <location>
        <begin position="3"/>
        <end position="267"/>
    </location>
</feature>
<keyword evidence="2" id="KW-0521">NADP</keyword>
<dbReference type="VEuPathDB" id="FungiDB:BO80DRAFT_391028"/>
<dbReference type="OrthoDB" id="10000533at2759"/>
<evidence type="ECO:0000256" key="1">
    <source>
        <dbReference type="ARBA" id="ARBA00005725"/>
    </source>
</evidence>
<dbReference type="PANTHER" id="PTHR47706:SF4">
    <property type="entry name" value="NMRA-LIKE DOMAIN-CONTAINING PROTEIN"/>
    <property type="match status" value="1"/>
</dbReference>
<dbReference type="InterPro" id="IPR036291">
    <property type="entry name" value="NAD(P)-bd_dom_sf"/>
</dbReference>
<organism evidence="5 6">
    <name type="scientific">Aspergillus ibericus CBS 121593</name>
    <dbReference type="NCBI Taxonomy" id="1448316"/>
    <lineage>
        <taxon>Eukaryota</taxon>
        <taxon>Fungi</taxon>
        <taxon>Dikarya</taxon>
        <taxon>Ascomycota</taxon>
        <taxon>Pezizomycotina</taxon>
        <taxon>Eurotiomycetes</taxon>
        <taxon>Eurotiomycetidae</taxon>
        <taxon>Eurotiales</taxon>
        <taxon>Aspergillaceae</taxon>
        <taxon>Aspergillus</taxon>
        <taxon>Aspergillus subgen. Circumdati</taxon>
    </lineage>
</organism>
<protein>
    <submittedName>
        <fullName evidence="5">NAD(P)-binding protein</fullName>
    </submittedName>
</protein>
<name>A0A395GN45_9EURO</name>
<dbReference type="Gene3D" id="3.40.50.720">
    <property type="entry name" value="NAD(P)-binding Rossmann-like Domain"/>
    <property type="match status" value="1"/>
</dbReference>
<dbReference type="InterPro" id="IPR008030">
    <property type="entry name" value="NmrA-like"/>
</dbReference>
<accession>A0A395GN45</accession>
<proteinExistence type="inferred from homology"/>
<dbReference type="AlphaFoldDB" id="A0A395GN45"/>
<gene>
    <name evidence="5" type="ORF">BO80DRAFT_391028</name>
</gene>
<keyword evidence="6" id="KW-1185">Reference proteome</keyword>
<dbReference type="GeneID" id="37222036"/>
<evidence type="ECO:0000256" key="2">
    <source>
        <dbReference type="ARBA" id="ARBA00022857"/>
    </source>
</evidence>
<dbReference type="SUPFAM" id="SSF51735">
    <property type="entry name" value="NAD(P)-binding Rossmann-fold domains"/>
    <property type="match status" value="1"/>
</dbReference>
<evidence type="ECO:0000313" key="6">
    <source>
        <dbReference type="Proteomes" id="UP000249402"/>
    </source>
</evidence>
<comment type="similarity">
    <text evidence="1">Belongs to the NmrA-type oxidoreductase family. Isoflavone reductase subfamily.</text>
</comment>
<evidence type="ECO:0000313" key="5">
    <source>
        <dbReference type="EMBL" id="RAK96772.1"/>
    </source>
</evidence>
<evidence type="ECO:0000259" key="4">
    <source>
        <dbReference type="Pfam" id="PF05368"/>
    </source>
</evidence>
<dbReference type="PANTHER" id="PTHR47706">
    <property type="entry name" value="NMRA-LIKE FAMILY PROTEIN"/>
    <property type="match status" value="1"/>
</dbReference>
<evidence type="ECO:0000256" key="3">
    <source>
        <dbReference type="ARBA" id="ARBA00023002"/>
    </source>
</evidence>
<dbReference type="Gene3D" id="3.90.25.10">
    <property type="entry name" value="UDP-galactose 4-epimerase, domain 1"/>
    <property type="match status" value="1"/>
</dbReference>
<reference evidence="5 6" key="1">
    <citation type="submission" date="2018-02" db="EMBL/GenBank/DDBJ databases">
        <title>The genomes of Aspergillus section Nigri reveals drivers in fungal speciation.</title>
        <authorList>
            <consortium name="DOE Joint Genome Institute"/>
            <person name="Vesth T.C."/>
            <person name="Nybo J."/>
            <person name="Theobald S."/>
            <person name="Brandl J."/>
            <person name="Frisvad J.C."/>
            <person name="Nielsen K.F."/>
            <person name="Lyhne E.K."/>
            <person name="Kogle M.E."/>
            <person name="Kuo A."/>
            <person name="Riley R."/>
            <person name="Clum A."/>
            <person name="Nolan M."/>
            <person name="Lipzen A."/>
            <person name="Salamov A."/>
            <person name="Henrissat B."/>
            <person name="Wiebenga A."/>
            <person name="De vries R.P."/>
            <person name="Grigoriev I.V."/>
            <person name="Mortensen U.H."/>
            <person name="Andersen M.R."/>
            <person name="Baker S.E."/>
        </authorList>
    </citation>
    <scope>NUCLEOTIDE SEQUENCE [LARGE SCALE GENOMIC DNA]</scope>
    <source>
        <strain evidence="5 6">CBS 121593</strain>
    </source>
</reference>
<keyword evidence="3" id="KW-0560">Oxidoreductase</keyword>
<dbReference type="EMBL" id="KZ824470">
    <property type="protein sequence ID" value="RAK96772.1"/>
    <property type="molecule type" value="Genomic_DNA"/>
</dbReference>
<dbReference type="RefSeq" id="XP_025571100.1">
    <property type="nucleotide sequence ID" value="XM_025717171.1"/>
</dbReference>